<dbReference type="RefSeq" id="WP_144839350.1">
    <property type="nucleotide sequence ID" value="NZ_JBHTKI010000019.1"/>
</dbReference>
<organism evidence="1 2">
    <name type="scientific">Metaplanococcus flavidus</name>
    <dbReference type="NCBI Taxonomy" id="569883"/>
    <lineage>
        <taxon>Bacteria</taxon>
        <taxon>Bacillati</taxon>
        <taxon>Bacillota</taxon>
        <taxon>Bacilli</taxon>
        <taxon>Bacillales</taxon>
        <taxon>Caryophanaceae</taxon>
        <taxon>Metaplanococcus</taxon>
    </lineage>
</organism>
<name>A0ABW3LC27_9BACL</name>
<reference evidence="2" key="1">
    <citation type="journal article" date="2019" name="Int. J. Syst. Evol. Microbiol.">
        <title>The Global Catalogue of Microorganisms (GCM) 10K type strain sequencing project: providing services to taxonomists for standard genome sequencing and annotation.</title>
        <authorList>
            <consortium name="The Broad Institute Genomics Platform"/>
            <consortium name="The Broad Institute Genome Sequencing Center for Infectious Disease"/>
            <person name="Wu L."/>
            <person name="Ma J."/>
        </authorList>
    </citation>
    <scope>NUCLEOTIDE SEQUENCE [LARGE SCALE GENOMIC DNA]</scope>
    <source>
        <strain evidence="2">CCUG 56756</strain>
    </source>
</reference>
<evidence type="ECO:0000313" key="2">
    <source>
        <dbReference type="Proteomes" id="UP001597109"/>
    </source>
</evidence>
<sequence length="252" mass="28721">MRISELTLVTIMHKPSHDPLFIRKIYESQETIEQSYLEKIAVISNVTDSQVEKSLMDLDFKVFKIEKKGVAHARRSALKIAIEVSENTHFHYCDLDRLLTWATYHPSELIALKESLFASNADYIIIGRTDYAFDTHPTSWKKTEQVANSVFSTFCNFDVDITAGSAGMSRDALQVINKHTNDSYSMTDAEWPLLVFQTDSLLGSIRVNGLRYDDNLNASCNRSSEIVEWESRINLMNSVLEVVFVANKTKTH</sequence>
<gene>
    <name evidence="1" type="ORF">ACFQ1X_12080</name>
</gene>
<comment type="caution">
    <text evidence="1">The sequence shown here is derived from an EMBL/GenBank/DDBJ whole genome shotgun (WGS) entry which is preliminary data.</text>
</comment>
<dbReference type="Proteomes" id="UP001597109">
    <property type="component" value="Unassembled WGS sequence"/>
</dbReference>
<keyword evidence="2" id="KW-1185">Reference proteome</keyword>
<proteinExistence type="predicted"/>
<evidence type="ECO:0008006" key="3">
    <source>
        <dbReference type="Google" id="ProtNLM"/>
    </source>
</evidence>
<protein>
    <recommendedName>
        <fullName evidence="3">Glycosyltransferase</fullName>
    </recommendedName>
</protein>
<accession>A0ABW3LC27</accession>
<evidence type="ECO:0000313" key="1">
    <source>
        <dbReference type="EMBL" id="MFD1032168.1"/>
    </source>
</evidence>
<dbReference type="EMBL" id="JBHTKI010000019">
    <property type="protein sequence ID" value="MFD1032168.1"/>
    <property type="molecule type" value="Genomic_DNA"/>
</dbReference>